<accession>A0ABQ9AT75</accession>
<dbReference type="Proteomes" id="UP001141253">
    <property type="component" value="Chromosome 18"/>
</dbReference>
<evidence type="ECO:0000313" key="1">
    <source>
        <dbReference type="EMBL" id="KAJ6355243.1"/>
    </source>
</evidence>
<sequence length="51" mass="5894">MDWLLHGGRLPLSLKDCEAGDFTISLTFSRPLRMCVRVIIFLLPMLIFPLF</sequence>
<evidence type="ECO:0000313" key="2">
    <source>
        <dbReference type="Proteomes" id="UP001141253"/>
    </source>
</evidence>
<reference evidence="1" key="1">
    <citation type="submission" date="2022-10" db="EMBL/GenBank/DDBJ databases">
        <authorList>
            <person name="Hyden B.L."/>
            <person name="Feng K."/>
            <person name="Yates T."/>
            <person name="Jawdy S."/>
            <person name="Smart L.B."/>
            <person name="Muchero W."/>
        </authorList>
    </citation>
    <scope>NUCLEOTIDE SEQUENCE</scope>
    <source>
        <tissue evidence="1">Shoot tip</tissue>
    </source>
</reference>
<keyword evidence="2" id="KW-1185">Reference proteome</keyword>
<organism evidence="1 2">
    <name type="scientific">Salix suchowensis</name>
    <dbReference type="NCBI Taxonomy" id="1278906"/>
    <lineage>
        <taxon>Eukaryota</taxon>
        <taxon>Viridiplantae</taxon>
        <taxon>Streptophyta</taxon>
        <taxon>Embryophyta</taxon>
        <taxon>Tracheophyta</taxon>
        <taxon>Spermatophyta</taxon>
        <taxon>Magnoliopsida</taxon>
        <taxon>eudicotyledons</taxon>
        <taxon>Gunneridae</taxon>
        <taxon>Pentapetalae</taxon>
        <taxon>rosids</taxon>
        <taxon>fabids</taxon>
        <taxon>Malpighiales</taxon>
        <taxon>Salicaceae</taxon>
        <taxon>Saliceae</taxon>
        <taxon>Salix</taxon>
    </lineage>
</organism>
<protein>
    <submittedName>
        <fullName evidence="1">Uncharacterized protein</fullName>
    </submittedName>
</protein>
<reference evidence="1" key="2">
    <citation type="journal article" date="2023" name="Int. J. Mol. Sci.">
        <title>De Novo Assembly and Annotation of 11 Diverse Shrub Willow (Salix) Genomes Reveals Novel Gene Organization in Sex-Linked Regions.</title>
        <authorList>
            <person name="Hyden B."/>
            <person name="Feng K."/>
            <person name="Yates T.B."/>
            <person name="Jawdy S."/>
            <person name="Cereghino C."/>
            <person name="Smart L.B."/>
            <person name="Muchero W."/>
        </authorList>
    </citation>
    <scope>NUCLEOTIDE SEQUENCE</scope>
    <source>
        <tissue evidence="1">Shoot tip</tissue>
    </source>
</reference>
<proteinExistence type="predicted"/>
<dbReference type="EMBL" id="JAPFFI010000017">
    <property type="protein sequence ID" value="KAJ6355243.1"/>
    <property type="molecule type" value="Genomic_DNA"/>
</dbReference>
<name>A0ABQ9AT75_9ROSI</name>
<gene>
    <name evidence="1" type="ORF">OIU77_005767</name>
</gene>
<comment type="caution">
    <text evidence="1">The sequence shown here is derived from an EMBL/GenBank/DDBJ whole genome shotgun (WGS) entry which is preliminary data.</text>
</comment>